<evidence type="ECO:0000313" key="1">
    <source>
        <dbReference type="EMBL" id="CAJ0928070.1"/>
    </source>
</evidence>
<evidence type="ECO:0000313" key="2">
    <source>
        <dbReference type="Proteomes" id="UP001176940"/>
    </source>
</evidence>
<organism evidence="1 2">
    <name type="scientific">Ranitomeya imitator</name>
    <name type="common">mimic poison frog</name>
    <dbReference type="NCBI Taxonomy" id="111125"/>
    <lineage>
        <taxon>Eukaryota</taxon>
        <taxon>Metazoa</taxon>
        <taxon>Chordata</taxon>
        <taxon>Craniata</taxon>
        <taxon>Vertebrata</taxon>
        <taxon>Euteleostomi</taxon>
        <taxon>Amphibia</taxon>
        <taxon>Batrachia</taxon>
        <taxon>Anura</taxon>
        <taxon>Neobatrachia</taxon>
        <taxon>Hyloidea</taxon>
        <taxon>Dendrobatidae</taxon>
        <taxon>Dendrobatinae</taxon>
        <taxon>Ranitomeya</taxon>
    </lineage>
</organism>
<protein>
    <submittedName>
        <fullName evidence="1">Uncharacterized protein</fullName>
    </submittedName>
</protein>
<feature type="non-terminal residue" evidence="1">
    <location>
        <position position="1"/>
    </location>
</feature>
<comment type="caution">
    <text evidence="1">The sequence shown here is derived from an EMBL/GenBank/DDBJ whole genome shotgun (WGS) entry which is preliminary data.</text>
</comment>
<accession>A0ABN9KXL1</accession>
<feature type="non-terminal residue" evidence="1">
    <location>
        <position position="139"/>
    </location>
</feature>
<dbReference type="Proteomes" id="UP001176940">
    <property type="component" value="Unassembled WGS sequence"/>
</dbReference>
<gene>
    <name evidence="1" type="ORF">RIMI_LOCUS3237033</name>
</gene>
<reference evidence="1" key="1">
    <citation type="submission" date="2023-07" db="EMBL/GenBank/DDBJ databases">
        <authorList>
            <person name="Stuckert A."/>
        </authorList>
    </citation>
    <scope>NUCLEOTIDE SEQUENCE</scope>
</reference>
<proteinExistence type="predicted"/>
<sequence>QIRPSSRRLRFCHTSSLDVAHERILCRWRWTPPRDAPQSHPALIRVLAGTAPACSPMDTIHVTKTVCAGMIRAIYHSVRHNAPSLTRRTWSGFLGSDEDPRYKDVSISPIMDTATTWRLPVLKTKMTLNLLWSSSSTAP</sequence>
<name>A0ABN9KXL1_9NEOB</name>
<dbReference type="EMBL" id="CAUEEQ010004781">
    <property type="protein sequence ID" value="CAJ0928070.1"/>
    <property type="molecule type" value="Genomic_DNA"/>
</dbReference>
<keyword evidence="2" id="KW-1185">Reference proteome</keyword>